<dbReference type="RefSeq" id="WP_218113312.1">
    <property type="nucleotide sequence ID" value="NZ_CP065383.1"/>
</dbReference>
<dbReference type="KEGG" id="alam:RT761_01368"/>
<reference evidence="2 3" key="1">
    <citation type="journal article" date="2021" name="Nat. Commun.">
        <title>Isolation of a member of the candidate phylum Atribacteria reveals a unique cell membrane structure.</title>
        <authorList>
            <person name="Taiki K."/>
            <person name="Nobu M.K."/>
            <person name="Kusada H."/>
            <person name="Meng X.-Y."/>
            <person name="Hosoki N."/>
            <person name="Uematsu K."/>
            <person name="Yoshioka H."/>
            <person name="Kamagata Y."/>
            <person name="Tamaki H."/>
        </authorList>
    </citation>
    <scope>NUCLEOTIDE SEQUENCE [LARGE SCALE GENOMIC DNA]</scope>
    <source>
        <strain evidence="2 3">RT761</strain>
    </source>
</reference>
<sequence length="202" mass="24570">MKPHEKKAFEEHLADLLQKKQSKFLSPKVSFYKNRDIYTGFREFDLLKTMNMILYFTKECLVAFYPTKANKMLWYADVLHYRLYSCSISGSRYIHHQHGPVPEEFQLLYPLMEKERFIELEYREIDAEKGIVGQVIHARRDWDKMLFSESEIKIMKFVAKRFRLHSSRQISEESHEEEAYKETPKFEFIPYSYAKKFYLYFH</sequence>
<protein>
    <recommendedName>
        <fullName evidence="1">Antitoxin SocA-like Panacea domain-containing protein</fullName>
    </recommendedName>
</protein>
<keyword evidence="3" id="KW-1185">Reference proteome</keyword>
<accession>A0A7T1ALJ6</accession>
<dbReference type="InterPro" id="IPR025272">
    <property type="entry name" value="SocA_Panacea"/>
</dbReference>
<dbReference type="Pfam" id="PF13274">
    <property type="entry name" value="SocA_Panacea"/>
    <property type="match status" value="1"/>
</dbReference>
<evidence type="ECO:0000313" key="3">
    <source>
        <dbReference type="Proteomes" id="UP000594463"/>
    </source>
</evidence>
<organism evidence="2 3">
    <name type="scientific">Atribacter laminatus</name>
    <dbReference type="NCBI Taxonomy" id="2847778"/>
    <lineage>
        <taxon>Bacteria</taxon>
        <taxon>Pseudomonadati</taxon>
        <taxon>Atribacterota</taxon>
        <taxon>Atribacteria</taxon>
        <taxon>Atribacterales</taxon>
        <taxon>Atribacteraceae</taxon>
        <taxon>Atribacter</taxon>
    </lineage>
</organism>
<evidence type="ECO:0000259" key="1">
    <source>
        <dbReference type="Pfam" id="PF13274"/>
    </source>
</evidence>
<dbReference type="EMBL" id="CP065383">
    <property type="protein sequence ID" value="QPM68154.1"/>
    <property type="molecule type" value="Genomic_DNA"/>
</dbReference>
<evidence type="ECO:0000313" key="2">
    <source>
        <dbReference type="EMBL" id="QPM68154.1"/>
    </source>
</evidence>
<proteinExistence type="predicted"/>
<feature type="domain" description="Antitoxin SocA-like Panacea" evidence="1">
    <location>
        <begin position="70"/>
        <end position="179"/>
    </location>
</feature>
<gene>
    <name evidence="2" type="ORF">RT761_01368</name>
</gene>
<name>A0A7T1ALJ6_ATRLM</name>
<dbReference type="Proteomes" id="UP000594463">
    <property type="component" value="Chromosome"/>
</dbReference>
<dbReference type="AlphaFoldDB" id="A0A7T1ALJ6"/>